<reference evidence="2 3" key="1">
    <citation type="submission" date="2016-10" db="EMBL/GenBank/DDBJ databases">
        <authorList>
            <person name="de Groot N.N."/>
        </authorList>
    </citation>
    <scope>NUCLEOTIDE SEQUENCE [LARGE SCALE GENOMIC DNA]</scope>
    <source>
        <strain evidence="2 3">ATCC 43154</strain>
    </source>
</reference>
<dbReference type="SUPFAM" id="SSF141868">
    <property type="entry name" value="EAL domain-like"/>
    <property type="match status" value="1"/>
</dbReference>
<organism evidence="2 3">
    <name type="scientific">Rugamonas rubra</name>
    <dbReference type="NCBI Taxonomy" id="758825"/>
    <lineage>
        <taxon>Bacteria</taxon>
        <taxon>Pseudomonadati</taxon>
        <taxon>Pseudomonadota</taxon>
        <taxon>Betaproteobacteria</taxon>
        <taxon>Burkholderiales</taxon>
        <taxon>Oxalobacteraceae</taxon>
        <taxon>Telluria group</taxon>
        <taxon>Rugamonas</taxon>
    </lineage>
</organism>
<keyword evidence="3" id="KW-1185">Reference proteome</keyword>
<evidence type="ECO:0000259" key="1">
    <source>
        <dbReference type="PROSITE" id="PS50883"/>
    </source>
</evidence>
<dbReference type="SMART" id="SM00052">
    <property type="entry name" value="EAL"/>
    <property type="match status" value="1"/>
</dbReference>
<dbReference type="STRING" id="758825.SAMN02982985_05000"/>
<dbReference type="Gene3D" id="3.20.20.450">
    <property type="entry name" value="EAL domain"/>
    <property type="match status" value="1"/>
</dbReference>
<dbReference type="GO" id="GO:0071111">
    <property type="term" value="F:cyclic-guanylate-specific phosphodiesterase activity"/>
    <property type="evidence" value="ECO:0007669"/>
    <property type="project" value="InterPro"/>
</dbReference>
<evidence type="ECO:0000313" key="3">
    <source>
        <dbReference type="Proteomes" id="UP000199470"/>
    </source>
</evidence>
<dbReference type="PROSITE" id="PS50883">
    <property type="entry name" value="EAL"/>
    <property type="match status" value="1"/>
</dbReference>
<dbReference type="InterPro" id="IPR050706">
    <property type="entry name" value="Cyclic-di-GMP_PDE-like"/>
</dbReference>
<dbReference type="OrthoDB" id="9813903at2"/>
<sequence length="257" mass="28151">MIPIAPNEAGPAGCGQCKSEVPLGFDFEYAYQPIVDLHTSSVFAHEALVRGPNGESAQSVLAQVNDSNRYQFDQACRVKAIRGAAELGIQELLSINFLPNAVYRPEACIRSTFNAAREYGFPIERIIFEVTEGEQVADRAHLVNIFREYRRFGFSTAIDDFGAGYAGLNLLAEFQPDIVKIDMELVRDVDSSRAKQAIVRGIVSICTALDVRVLAEGIETPAERDFLRAAGIELMQGYLFCRPAFRAIGVIAPGSLA</sequence>
<dbReference type="InterPro" id="IPR001633">
    <property type="entry name" value="EAL_dom"/>
</dbReference>
<dbReference type="PANTHER" id="PTHR33121:SF15">
    <property type="entry name" value="BLUE LIGHT- AND TEMPERATURE-REGULATED ANTIREPRESSOR BLUF"/>
    <property type="match status" value="1"/>
</dbReference>
<dbReference type="Pfam" id="PF00563">
    <property type="entry name" value="EAL"/>
    <property type="match status" value="1"/>
</dbReference>
<dbReference type="RefSeq" id="WP_093390414.1">
    <property type="nucleotide sequence ID" value="NZ_FOTW01000028.1"/>
</dbReference>
<dbReference type="EMBL" id="FOTW01000028">
    <property type="protein sequence ID" value="SFM69831.1"/>
    <property type="molecule type" value="Genomic_DNA"/>
</dbReference>
<dbReference type="AlphaFoldDB" id="A0A1I4SZI7"/>
<protein>
    <submittedName>
        <fullName evidence="2">EAL domain, c-di-GMP-specific phosphodiesterase class I (Or its enzymatically inactive variant)</fullName>
    </submittedName>
</protein>
<dbReference type="InterPro" id="IPR035919">
    <property type="entry name" value="EAL_sf"/>
</dbReference>
<dbReference type="PANTHER" id="PTHR33121">
    <property type="entry name" value="CYCLIC DI-GMP PHOSPHODIESTERASE PDEF"/>
    <property type="match status" value="1"/>
</dbReference>
<dbReference type="Proteomes" id="UP000199470">
    <property type="component" value="Unassembled WGS sequence"/>
</dbReference>
<proteinExistence type="predicted"/>
<accession>A0A1I4SZI7</accession>
<dbReference type="CDD" id="cd01948">
    <property type="entry name" value="EAL"/>
    <property type="match status" value="1"/>
</dbReference>
<feature type="domain" description="EAL" evidence="1">
    <location>
        <begin position="10"/>
        <end position="257"/>
    </location>
</feature>
<evidence type="ECO:0000313" key="2">
    <source>
        <dbReference type="EMBL" id="SFM69831.1"/>
    </source>
</evidence>
<name>A0A1I4SZI7_9BURK</name>
<gene>
    <name evidence="2" type="ORF">SAMN02982985_05000</name>
</gene>